<gene>
    <name evidence="3" type="ORF">GY22_08270</name>
</gene>
<evidence type="ECO:0000313" key="3">
    <source>
        <dbReference type="EMBL" id="KHD97692.1"/>
    </source>
</evidence>
<feature type="signal peptide" evidence="2">
    <location>
        <begin position="1"/>
        <end position="30"/>
    </location>
</feature>
<accession>A0A0A6YCM4</accession>
<keyword evidence="1" id="KW-1133">Transmembrane helix</keyword>
<dbReference type="Proteomes" id="UP000030466">
    <property type="component" value="Unassembled WGS sequence"/>
</dbReference>
<protein>
    <submittedName>
        <fullName evidence="3">Uncharacterized protein</fullName>
    </submittedName>
</protein>
<evidence type="ECO:0000256" key="1">
    <source>
        <dbReference type="SAM" id="Phobius"/>
    </source>
</evidence>
<keyword evidence="1" id="KW-0812">Transmembrane</keyword>
<keyword evidence="1" id="KW-0472">Membrane</keyword>
<dbReference type="EMBL" id="JSUH01000006">
    <property type="protein sequence ID" value="KHD97692.1"/>
    <property type="molecule type" value="Genomic_DNA"/>
</dbReference>
<feature type="transmembrane region" description="Helical" evidence="1">
    <location>
        <begin position="82"/>
        <end position="100"/>
    </location>
</feature>
<sequence length="108" mass="10590">MPAPAVRRLALAAAPALLACALAAPPAAAAAPPEPSQVVRVEIGPSPVVGDPRTADALDLVPASRVVPEPVASVTDRGQGPLVAVGLAVLALVAAFVAGLSRRPDPAD</sequence>
<evidence type="ECO:0000313" key="4">
    <source>
        <dbReference type="Proteomes" id="UP000030466"/>
    </source>
</evidence>
<organism evidence="3 4">
    <name type="scientific">Kocuria rosea subsp. polaris</name>
    <dbReference type="NCBI Taxonomy" id="136273"/>
    <lineage>
        <taxon>Bacteria</taxon>
        <taxon>Bacillati</taxon>
        <taxon>Actinomycetota</taxon>
        <taxon>Actinomycetes</taxon>
        <taxon>Micrococcales</taxon>
        <taxon>Micrococcaceae</taxon>
        <taxon>Kocuria</taxon>
    </lineage>
</organism>
<dbReference type="AlphaFoldDB" id="A0A0A6YCM4"/>
<proteinExistence type="predicted"/>
<feature type="chain" id="PRO_5002035244" evidence="2">
    <location>
        <begin position="31"/>
        <end position="108"/>
    </location>
</feature>
<dbReference type="RefSeq" id="WP_017832055.1">
    <property type="nucleotide sequence ID" value="NZ_JSUH01000006.1"/>
</dbReference>
<keyword evidence="4" id="KW-1185">Reference proteome</keyword>
<evidence type="ECO:0000256" key="2">
    <source>
        <dbReference type="SAM" id="SignalP"/>
    </source>
</evidence>
<dbReference type="OrthoDB" id="9985590at2"/>
<comment type="caution">
    <text evidence="3">The sequence shown here is derived from an EMBL/GenBank/DDBJ whole genome shotgun (WGS) entry which is preliminary data.</text>
</comment>
<name>A0A0A6YCM4_KOCRO</name>
<reference evidence="3 4" key="1">
    <citation type="journal article" date="2003" name="Int. J. Syst. Evol. Microbiol.">
        <title>Kocuria polaris sp. nov., an orange-pigmented psychrophilic bacterium isolated from an Antarctic cyanobacterial mat sample.</title>
        <authorList>
            <person name="Reddy G.S."/>
            <person name="Prakash J.S."/>
            <person name="Prabahar V."/>
            <person name="Matsumoto G.I."/>
            <person name="Stackebrandt E."/>
            <person name="Shivaji S."/>
        </authorList>
    </citation>
    <scope>NUCLEOTIDE SEQUENCE [LARGE SCALE GENOMIC DNA]</scope>
    <source>
        <strain evidence="3 4">CMS 76or</strain>
    </source>
</reference>
<keyword evidence="2" id="KW-0732">Signal</keyword>
<dbReference type="PROSITE" id="PS51257">
    <property type="entry name" value="PROKAR_LIPOPROTEIN"/>
    <property type="match status" value="1"/>
</dbReference>